<reference evidence="1" key="1">
    <citation type="submission" date="2014-09" db="EMBL/GenBank/DDBJ databases">
        <authorList>
            <person name="Magalhaes I.L.F."/>
            <person name="Oliveira U."/>
            <person name="Santos F.R."/>
            <person name="Vidigal T.H.D.A."/>
            <person name="Brescovit A.D."/>
            <person name="Santos A.J."/>
        </authorList>
    </citation>
    <scope>NUCLEOTIDE SEQUENCE</scope>
    <source>
        <tissue evidence="1">Shoot tissue taken approximately 20 cm above the soil surface</tissue>
    </source>
</reference>
<proteinExistence type="predicted"/>
<sequence>MILGGSVRFRAGFFFPFFREIFLGHYAGAAVPI</sequence>
<name>A0A0A9U7Q6_ARUDO</name>
<dbReference type="AlphaFoldDB" id="A0A0A9U7Q6"/>
<reference evidence="1" key="2">
    <citation type="journal article" date="2015" name="Data Brief">
        <title>Shoot transcriptome of the giant reed, Arundo donax.</title>
        <authorList>
            <person name="Barrero R.A."/>
            <person name="Guerrero F.D."/>
            <person name="Moolhuijzen P."/>
            <person name="Goolsby J.A."/>
            <person name="Tidwell J."/>
            <person name="Bellgard S.E."/>
            <person name="Bellgard M.I."/>
        </authorList>
    </citation>
    <scope>NUCLEOTIDE SEQUENCE</scope>
    <source>
        <tissue evidence="1">Shoot tissue taken approximately 20 cm above the soil surface</tissue>
    </source>
</reference>
<accession>A0A0A9U7Q6</accession>
<evidence type="ECO:0000313" key="1">
    <source>
        <dbReference type="EMBL" id="JAD17531.1"/>
    </source>
</evidence>
<organism evidence="1">
    <name type="scientific">Arundo donax</name>
    <name type="common">Giant reed</name>
    <name type="synonym">Donax arundinaceus</name>
    <dbReference type="NCBI Taxonomy" id="35708"/>
    <lineage>
        <taxon>Eukaryota</taxon>
        <taxon>Viridiplantae</taxon>
        <taxon>Streptophyta</taxon>
        <taxon>Embryophyta</taxon>
        <taxon>Tracheophyta</taxon>
        <taxon>Spermatophyta</taxon>
        <taxon>Magnoliopsida</taxon>
        <taxon>Liliopsida</taxon>
        <taxon>Poales</taxon>
        <taxon>Poaceae</taxon>
        <taxon>PACMAD clade</taxon>
        <taxon>Arundinoideae</taxon>
        <taxon>Arundineae</taxon>
        <taxon>Arundo</taxon>
    </lineage>
</organism>
<protein>
    <submittedName>
        <fullName evidence="1">Uncharacterized protein</fullName>
    </submittedName>
</protein>
<dbReference type="EMBL" id="GBRH01280364">
    <property type="protein sequence ID" value="JAD17531.1"/>
    <property type="molecule type" value="Transcribed_RNA"/>
</dbReference>